<proteinExistence type="predicted"/>
<keyword evidence="2" id="KW-1185">Reference proteome</keyword>
<name>A0ABS1HJC4_9BACT</name>
<sequence>MKTLNNLTSTKSFTSVLFILLVLSLSISAQPMMNEFPESEMEITVENWMTDLNSFDIDEPSMEIEAWMTDLSSFTEPAEEMLVEDWMSDLESFNVPENEVLEVEMWMTSLDEYYTTLNDYLFADAEEVELELEDWMTNLSAFSKVDANEIEGIKTIDIESACPVLIALKN</sequence>
<gene>
    <name evidence="1" type="ORF">JIV24_10585</name>
</gene>
<reference evidence="1 2" key="1">
    <citation type="submission" date="2021-01" db="EMBL/GenBank/DDBJ databases">
        <title>Carboxyliciviraga sp.nov., isolated from coastal sediments.</title>
        <authorList>
            <person name="Lu D."/>
            <person name="Zhang T."/>
        </authorList>
    </citation>
    <scope>NUCLEOTIDE SEQUENCE [LARGE SCALE GENOMIC DNA]</scope>
    <source>
        <strain evidence="1 2">N1Y132</strain>
    </source>
</reference>
<dbReference type="RefSeq" id="WP_200465008.1">
    <property type="nucleotide sequence ID" value="NZ_JAENRR010000021.1"/>
</dbReference>
<comment type="caution">
    <text evidence="1">The sequence shown here is derived from an EMBL/GenBank/DDBJ whole genome shotgun (WGS) entry which is preliminary data.</text>
</comment>
<evidence type="ECO:0000313" key="2">
    <source>
        <dbReference type="Proteomes" id="UP000605676"/>
    </source>
</evidence>
<evidence type="ECO:0000313" key="1">
    <source>
        <dbReference type="EMBL" id="MBK3517778.1"/>
    </source>
</evidence>
<protein>
    <submittedName>
        <fullName evidence="1">Uncharacterized protein</fullName>
    </submittedName>
</protein>
<organism evidence="1 2">
    <name type="scientific">Carboxylicivirga marina</name>
    <dbReference type="NCBI Taxonomy" id="2800988"/>
    <lineage>
        <taxon>Bacteria</taxon>
        <taxon>Pseudomonadati</taxon>
        <taxon>Bacteroidota</taxon>
        <taxon>Bacteroidia</taxon>
        <taxon>Marinilabiliales</taxon>
        <taxon>Marinilabiliaceae</taxon>
        <taxon>Carboxylicivirga</taxon>
    </lineage>
</organism>
<dbReference type="EMBL" id="JAENRR010000021">
    <property type="protein sequence ID" value="MBK3517778.1"/>
    <property type="molecule type" value="Genomic_DNA"/>
</dbReference>
<dbReference type="Proteomes" id="UP000605676">
    <property type="component" value="Unassembled WGS sequence"/>
</dbReference>
<accession>A0ABS1HJC4</accession>